<evidence type="ECO:0000256" key="1">
    <source>
        <dbReference type="PROSITE-ProRule" id="PRU01373"/>
    </source>
</evidence>
<proteinExistence type="predicted"/>
<name>A0A849KRP6_9BURK</name>
<dbReference type="EMBL" id="JABFCS010000001">
    <property type="protein sequence ID" value="NNU44489.1"/>
    <property type="molecule type" value="Genomic_DNA"/>
</dbReference>
<feature type="active site" description="Proton donor/acceptor" evidence="1">
    <location>
        <position position="154"/>
    </location>
</feature>
<organism evidence="4 5">
    <name type="scientific">Ramlibacter montanisoli</name>
    <dbReference type="NCBI Taxonomy" id="2732512"/>
    <lineage>
        <taxon>Bacteria</taxon>
        <taxon>Pseudomonadati</taxon>
        <taxon>Pseudomonadota</taxon>
        <taxon>Betaproteobacteria</taxon>
        <taxon>Burkholderiales</taxon>
        <taxon>Comamonadaceae</taxon>
        <taxon>Ramlibacter</taxon>
    </lineage>
</organism>
<keyword evidence="1" id="KW-0573">Peptidoglycan synthesis</keyword>
<dbReference type="AlphaFoldDB" id="A0A849KRP6"/>
<evidence type="ECO:0000259" key="3">
    <source>
        <dbReference type="PROSITE" id="PS52029"/>
    </source>
</evidence>
<accession>A0A849KRP6</accession>
<evidence type="ECO:0000256" key="2">
    <source>
        <dbReference type="SAM" id="SignalP"/>
    </source>
</evidence>
<dbReference type="GO" id="GO:0008360">
    <property type="term" value="P:regulation of cell shape"/>
    <property type="evidence" value="ECO:0007669"/>
    <property type="project" value="UniProtKB-UniRule"/>
</dbReference>
<evidence type="ECO:0000313" key="4">
    <source>
        <dbReference type="EMBL" id="NNU44489.1"/>
    </source>
</evidence>
<protein>
    <recommendedName>
        <fullName evidence="3">L,D-TPase catalytic domain-containing protein</fullName>
    </recommendedName>
</protein>
<feature type="signal peptide" evidence="2">
    <location>
        <begin position="1"/>
        <end position="18"/>
    </location>
</feature>
<dbReference type="GO" id="GO:0016740">
    <property type="term" value="F:transferase activity"/>
    <property type="evidence" value="ECO:0007669"/>
    <property type="project" value="InterPro"/>
</dbReference>
<dbReference type="PROSITE" id="PS52029">
    <property type="entry name" value="LD_TPASE"/>
    <property type="match status" value="1"/>
</dbReference>
<keyword evidence="1" id="KW-0133">Cell shape</keyword>
<comment type="pathway">
    <text evidence="1">Cell wall biogenesis; peptidoglycan biosynthesis.</text>
</comment>
<evidence type="ECO:0000313" key="5">
    <source>
        <dbReference type="Proteomes" id="UP000552954"/>
    </source>
</evidence>
<keyword evidence="2" id="KW-0732">Signal</keyword>
<sequence length="241" mass="26043">MVLALCALALSFSPAASADPVAQLVQVQQRAGSALRHAKLADLAGEQASRDVRHIADWAVHSGDHGGRPFVVVDKVDARVFVFDSEGRLRGATAALVGSAQGDHTVPDIGNRKISSILPEERTTPAGRFTASVGRGPKGEDILWVDYDNALALHRVVTGVPEERRLQRLQSKVAVDRRITYGCINVPASFYERVVAPTFQQSGGVVYILPESRRPQDVFGSYEVRREPSAHLSALPLPVAH</sequence>
<feature type="domain" description="L,D-TPase catalytic" evidence="3">
    <location>
        <begin position="69"/>
        <end position="209"/>
    </location>
</feature>
<comment type="caution">
    <text evidence="4">The sequence shown here is derived from an EMBL/GenBank/DDBJ whole genome shotgun (WGS) entry which is preliminary data.</text>
</comment>
<keyword evidence="1" id="KW-0961">Cell wall biogenesis/degradation</keyword>
<reference evidence="4 5" key="2">
    <citation type="submission" date="2020-06" db="EMBL/GenBank/DDBJ databases">
        <title>Ramlibacter rhizophilus sp. nov., isolated from rhizosphere soil of national flower Mugunghwa from South Korea.</title>
        <authorList>
            <person name="Zheng-Fei Y."/>
            <person name="Huan T."/>
        </authorList>
    </citation>
    <scope>NUCLEOTIDE SEQUENCE [LARGE SCALE GENOMIC DNA]</scope>
    <source>
        <strain evidence="4 5">B156</strain>
    </source>
</reference>
<keyword evidence="5" id="KW-1185">Reference proteome</keyword>
<dbReference type="RefSeq" id="WP_171561288.1">
    <property type="nucleotide sequence ID" value="NZ_JABFCS010000001.1"/>
</dbReference>
<reference evidence="4 5" key="1">
    <citation type="submission" date="2020-05" db="EMBL/GenBank/DDBJ databases">
        <authorList>
            <person name="Khan S.A."/>
            <person name="Jeon C.O."/>
            <person name="Chun B.H."/>
        </authorList>
    </citation>
    <scope>NUCLEOTIDE SEQUENCE [LARGE SCALE GENOMIC DNA]</scope>
    <source>
        <strain evidence="4 5">B156</strain>
    </source>
</reference>
<dbReference type="GO" id="GO:0071555">
    <property type="term" value="P:cell wall organization"/>
    <property type="evidence" value="ECO:0007669"/>
    <property type="project" value="UniProtKB-UniRule"/>
</dbReference>
<dbReference type="Proteomes" id="UP000552954">
    <property type="component" value="Unassembled WGS sequence"/>
</dbReference>
<gene>
    <name evidence="4" type="ORF">HK415_16915</name>
</gene>
<dbReference type="InterPro" id="IPR005490">
    <property type="entry name" value="LD_TPept_cat_dom"/>
</dbReference>
<feature type="active site" description="Nucleophile" evidence="1">
    <location>
        <position position="183"/>
    </location>
</feature>
<dbReference type="GO" id="GO:0009252">
    <property type="term" value="P:peptidoglycan biosynthetic process"/>
    <property type="evidence" value="ECO:0007669"/>
    <property type="project" value="UniProtKB-KW"/>
</dbReference>
<feature type="chain" id="PRO_5032511496" description="L,D-TPase catalytic domain-containing protein" evidence="2">
    <location>
        <begin position="19"/>
        <end position="241"/>
    </location>
</feature>